<evidence type="ECO:0000313" key="7">
    <source>
        <dbReference type="Proteomes" id="UP001144297"/>
    </source>
</evidence>
<feature type="region of interest" description="Disordered" evidence="4">
    <location>
        <begin position="207"/>
        <end position="226"/>
    </location>
</feature>
<dbReference type="GO" id="GO:0003677">
    <property type="term" value="F:DNA binding"/>
    <property type="evidence" value="ECO:0007669"/>
    <property type="project" value="UniProtKB-KW"/>
</dbReference>
<keyword evidence="6" id="KW-0255">Endonuclease</keyword>
<dbReference type="GO" id="GO:0009307">
    <property type="term" value="P:DNA restriction-modification system"/>
    <property type="evidence" value="ECO:0007669"/>
    <property type="project" value="UniProtKB-KW"/>
</dbReference>
<evidence type="ECO:0000256" key="2">
    <source>
        <dbReference type="ARBA" id="ARBA00022747"/>
    </source>
</evidence>
<dbReference type="GO" id="GO:0004519">
    <property type="term" value="F:endonuclease activity"/>
    <property type="evidence" value="ECO:0007669"/>
    <property type="project" value="UniProtKB-KW"/>
</dbReference>
<dbReference type="SUPFAM" id="SSF116734">
    <property type="entry name" value="DNA methylase specificity domain"/>
    <property type="match status" value="2"/>
</dbReference>
<dbReference type="InterPro" id="IPR000055">
    <property type="entry name" value="Restrct_endonuc_typeI_TRD"/>
</dbReference>
<evidence type="ECO:0000313" key="6">
    <source>
        <dbReference type="EMBL" id="GLI52943.1"/>
    </source>
</evidence>
<dbReference type="InterPro" id="IPR051212">
    <property type="entry name" value="Type-I_RE_S_subunit"/>
</dbReference>
<comment type="caution">
    <text evidence="6">The sequence shown here is derived from an EMBL/GenBank/DDBJ whole genome shotgun (WGS) entry which is preliminary data.</text>
</comment>
<gene>
    <name evidence="6" type="ORF">TISLANDTSLP1_06360</name>
</gene>
<dbReference type="InterPro" id="IPR044946">
    <property type="entry name" value="Restrct_endonuc_typeI_TRD_sf"/>
</dbReference>
<name>A0A9W6GD11_9BACT</name>
<dbReference type="Pfam" id="PF01420">
    <property type="entry name" value="Methylase_S"/>
    <property type="match status" value="2"/>
</dbReference>
<dbReference type="PANTHER" id="PTHR43140">
    <property type="entry name" value="TYPE-1 RESTRICTION ENZYME ECOKI SPECIFICITY PROTEIN"/>
    <property type="match status" value="1"/>
</dbReference>
<proteinExistence type="inferred from homology"/>
<sequence>MPFRNENRKTDFDDKVSKTLPHGWVLTRLGEVLGFIKGKKPKDLGAKTEYRKIPYINIEAFEKRVFEQFTSNDEYPICKPDDILIVWDGARCGLVGRGVFGVIGSTLAKLVCNEINPSYLFYFLQSKYEYINKSARGVGIPHVEPNLFWNIPIPLPPLAEQKRIVAKIEELFTRLDAGVEALKKIKAQIRRYRQVVLKYAFEGKLTNSSSCHSESRSGEGISENAMQSSVANNDLPELPEGWRWVKLGEAAEIIMGQSPPSKTYNTVRIGLPFYQGKAEFGLIYPIPSKWCSKPKKIAEKNDILLSIRAPVGPTNICFETSCIGRGLAAIRFGGLYKFLFYYLRNVEREISKIGTGSTFSAISKSQISNLKSQISNLKSIYPPPPSHRAA</sequence>
<keyword evidence="2" id="KW-0680">Restriction system</keyword>
<evidence type="ECO:0000256" key="4">
    <source>
        <dbReference type="SAM" id="MobiDB-lite"/>
    </source>
</evidence>
<keyword evidence="6" id="KW-0540">Nuclease</keyword>
<dbReference type="EMBL" id="BSDX01000001">
    <property type="protein sequence ID" value="GLI52943.1"/>
    <property type="molecule type" value="Genomic_DNA"/>
</dbReference>
<evidence type="ECO:0000256" key="3">
    <source>
        <dbReference type="ARBA" id="ARBA00023125"/>
    </source>
</evidence>
<keyword evidence="6" id="KW-0378">Hydrolase</keyword>
<dbReference type="CDD" id="cd17263">
    <property type="entry name" value="RMtype1_S_AbaB8300I-TRD1-CR1_like"/>
    <property type="match status" value="1"/>
</dbReference>
<comment type="similarity">
    <text evidence="1">Belongs to the type-I restriction system S methylase family.</text>
</comment>
<dbReference type="PANTHER" id="PTHR43140:SF1">
    <property type="entry name" value="TYPE I RESTRICTION ENZYME ECOKI SPECIFICITY SUBUNIT"/>
    <property type="match status" value="1"/>
</dbReference>
<dbReference type="AlphaFoldDB" id="A0A9W6GD11"/>
<dbReference type="Proteomes" id="UP001144297">
    <property type="component" value="Unassembled WGS sequence"/>
</dbReference>
<accession>A0A9W6GD11</accession>
<protein>
    <submittedName>
        <fullName evidence="6">Restriction endonuclease S subunit</fullName>
    </submittedName>
</protein>
<reference evidence="6" key="1">
    <citation type="submission" date="2022-12" db="EMBL/GenBank/DDBJ databases">
        <title>Reference genome sequencing for broad-spectrum identification of bacterial and archaeal isolates by mass spectrometry.</title>
        <authorList>
            <person name="Sekiguchi Y."/>
            <person name="Tourlousse D.M."/>
        </authorList>
    </citation>
    <scope>NUCLEOTIDE SEQUENCE</scope>
    <source>
        <strain evidence="6">TSL-P1</strain>
    </source>
</reference>
<feature type="domain" description="Type I restriction modification DNA specificity" evidence="5">
    <location>
        <begin position="21"/>
        <end position="189"/>
    </location>
</feature>
<feature type="domain" description="Type I restriction modification DNA specificity" evidence="5">
    <location>
        <begin position="239"/>
        <end position="373"/>
    </location>
</feature>
<keyword evidence="7" id="KW-1185">Reference proteome</keyword>
<evidence type="ECO:0000259" key="5">
    <source>
        <dbReference type="Pfam" id="PF01420"/>
    </source>
</evidence>
<dbReference type="Gene3D" id="3.90.220.20">
    <property type="entry name" value="DNA methylase specificity domains"/>
    <property type="match status" value="2"/>
</dbReference>
<organism evidence="6 7">
    <name type="scientific">Thermodesulfovibrio yellowstonii</name>
    <dbReference type="NCBI Taxonomy" id="28262"/>
    <lineage>
        <taxon>Bacteria</taxon>
        <taxon>Pseudomonadati</taxon>
        <taxon>Nitrospirota</taxon>
        <taxon>Thermodesulfovibrionia</taxon>
        <taxon>Thermodesulfovibrionales</taxon>
        <taxon>Thermodesulfovibrionaceae</taxon>
        <taxon>Thermodesulfovibrio</taxon>
    </lineage>
</organism>
<evidence type="ECO:0000256" key="1">
    <source>
        <dbReference type="ARBA" id="ARBA00010923"/>
    </source>
</evidence>
<keyword evidence="3" id="KW-0238">DNA-binding</keyword>